<dbReference type="InterPro" id="IPR013760">
    <property type="entry name" value="Topo_IIA-like_dom_sf"/>
</dbReference>
<dbReference type="Proteomes" id="UP000621540">
    <property type="component" value="Unassembled WGS sequence"/>
</dbReference>
<evidence type="ECO:0000313" key="14">
    <source>
        <dbReference type="Proteomes" id="UP000621540"/>
    </source>
</evidence>
<keyword evidence="5 8" id="KW-0799">Topoisomerase</keyword>
<dbReference type="PANTHER" id="PTHR43493:SF5">
    <property type="entry name" value="DNA GYRASE SUBUNIT A, CHLOROPLASTIC_MITOCHONDRIAL"/>
    <property type="match status" value="1"/>
</dbReference>
<evidence type="ECO:0000256" key="5">
    <source>
        <dbReference type="ARBA" id="ARBA00023029"/>
    </source>
</evidence>
<evidence type="ECO:0000256" key="2">
    <source>
        <dbReference type="ARBA" id="ARBA00008263"/>
    </source>
</evidence>
<comment type="catalytic activity">
    <reaction evidence="1 8 9">
        <text>ATP-dependent breakage, passage and rejoining of double-stranded DNA.</text>
        <dbReference type="EC" id="5.6.2.2"/>
    </reaction>
</comment>
<accession>A0ABR7ICH9</accession>
<evidence type="ECO:0000256" key="11">
    <source>
        <dbReference type="SAM" id="MobiDB-lite"/>
    </source>
</evidence>
<dbReference type="RefSeq" id="WP_022514285.1">
    <property type="nucleotide sequence ID" value="NZ_JACOQH010000009.1"/>
</dbReference>
<dbReference type="EC" id="5.6.2.2" evidence="8"/>
<dbReference type="NCBIfam" id="NF004044">
    <property type="entry name" value="PRK05561.1"/>
    <property type="match status" value="1"/>
</dbReference>
<feature type="compositionally biased region" description="Acidic residues" evidence="11">
    <location>
        <begin position="820"/>
        <end position="834"/>
    </location>
</feature>
<comment type="miscellaneous">
    <text evidence="8">Few gyrases are as efficient as E.coli at forming negative supercoils. Not all organisms have 2 type II topoisomerases; in organisms with a single type II topoisomerase this enzyme also has to decatenate newly replicated chromosomes.</text>
</comment>
<evidence type="ECO:0000256" key="6">
    <source>
        <dbReference type="ARBA" id="ARBA00023125"/>
    </source>
</evidence>
<keyword evidence="8" id="KW-0963">Cytoplasm</keyword>
<dbReference type="SMART" id="SM00434">
    <property type="entry name" value="TOP4c"/>
    <property type="match status" value="1"/>
</dbReference>
<name>A0ABR7ICH9_9FIRM</name>
<keyword evidence="14" id="KW-1185">Reference proteome</keyword>
<dbReference type="SUPFAM" id="SSF56719">
    <property type="entry name" value="Type II DNA topoisomerase"/>
    <property type="match status" value="1"/>
</dbReference>
<comment type="subunit">
    <text evidence="8">Heterotetramer, composed of two GyrA and two GyrB chains. In the heterotetramer, GyrA contains the active site tyrosine that forms a transient covalent intermediate with DNA, while GyrB binds cofactors and catalyzes ATP hydrolysis.</text>
</comment>
<dbReference type="Gene3D" id="3.30.1360.40">
    <property type="match status" value="1"/>
</dbReference>
<dbReference type="Gene3D" id="1.10.268.10">
    <property type="entry name" value="Topoisomerase, domain 3"/>
    <property type="match status" value="1"/>
</dbReference>
<evidence type="ECO:0000256" key="4">
    <source>
        <dbReference type="ARBA" id="ARBA00022840"/>
    </source>
</evidence>
<feature type="domain" description="Topo IIA-type catalytic" evidence="12">
    <location>
        <begin position="35"/>
        <end position="504"/>
    </location>
</feature>
<dbReference type="Gene3D" id="2.120.10.90">
    <property type="entry name" value="DNA gyrase/topoisomerase IV, subunit A, C-terminal"/>
    <property type="match status" value="1"/>
</dbReference>
<evidence type="ECO:0000256" key="9">
    <source>
        <dbReference type="PROSITE-ProRule" id="PRU01384"/>
    </source>
</evidence>
<dbReference type="EMBL" id="JACOQH010000009">
    <property type="protein sequence ID" value="MBC5754588.1"/>
    <property type="molecule type" value="Genomic_DNA"/>
</dbReference>
<evidence type="ECO:0000256" key="1">
    <source>
        <dbReference type="ARBA" id="ARBA00000185"/>
    </source>
</evidence>
<keyword evidence="10" id="KW-0175">Coiled coil</keyword>
<dbReference type="PANTHER" id="PTHR43493">
    <property type="entry name" value="DNA GYRASE/TOPOISOMERASE SUBUNIT A"/>
    <property type="match status" value="1"/>
</dbReference>
<proteinExistence type="inferred from homology"/>
<dbReference type="InterPro" id="IPR006691">
    <property type="entry name" value="GyrA/parC_rep"/>
</dbReference>
<dbReference type="NCBIfam" id="NF004043">
    <property type="entry name" value="PRK05560.1"/>
    <property type="match status" value="1"/>
</dbReference>
<dbReference type="InterPro" id="IPR005743">
    <property type="entry name" value="GyrA"/>
</dbReference>
<comment type="caution">
    <text evidence="13">The sequence shown here is derived from an EMBL/GenBank/DDBJ whole genome shotgun (WGS) entry which is preliminary data.</text>
</comment>
<comment type="subcellular location">
    <subcellularLocation>
        <location evidence="8">Cytoplasm</location>
    </subcellularLocation>
</comment>
<keyword evidence="3 8" id="KW-0547">Nucleotide-binding</keyword>
<sequence>MDDKVFDQIHEVDLKKTMESSYIDYAMSVIASRALPDVRDGLKPVQRRVLYSMIELNNGPDKPHRKCARIVGDTMGKYHPHGDSSIYGALVNMAQDWSTRYPLVDGHGNFGSVDGDGAAAMRYTEARLSKISMEMLADINKDTVDFMPNFDETEKEPVVLPARFPNLLVNGTTGIAVGMATNIPPHNLREVINAVVKIIDNQVKEDRGTDIEELLEIVKGPDFPTGGMILGTTGINEAYRTGRGKVRVRAVTNIEPMQNGKNRIVVTELPYMVNKARLIEKIAELVKDKKIDGITDLRDESDRQGMRVCIELRRDANPNVVLNLLFKHTQLQDTFGVTMLALVNNEPKVLNLGEMLNYYLLHQEEVVTRRTKYDLNKAEERAHILKGLLIALDNIDEVINIIRSSKNAQEAKDRLIERFALSDAQAQAIVDMRLRALTGLEREKIETEYADLMAKIEELKAILADKKKLLGVIREEILAIADKYGDDRRTSIGYDEYDISMEDLIPVTNTVITMTKLGYIKRMSVDNFRSQHRGGKGIKGMETIEDDYIEELLMTTSHHYLMFFTNMGKVYRMKAYEIPEAGRTARGTAIINLLQLQPDEKITAVIPIREYKEGNYLFMATKNGIVKKTPITDYANVRKTGLAAINLRDDDQLIEVKKTDNNKDIILVTKFGQCIRFHETDVRSTGRTSMGVIGMNLTDGDEVVGMQMNTQGDALLIVSEKGLGKATLMTEFTPQNRGGKGVKCYKITEKTGNIIGIKAVNQDSEIMLITTEGIIIRMKVEDISLLGRVTSGVKLINMDDDITVASIAKVREDKSLTTQEETEDTEEAESENEK</sequence>
<dbReference type="InterPro" id="IPR013758">
    <property type="entry name" value="Topo_IIA_A/C_ab"/>
</dbReference>
<dbReference type="SUPFAM" id="SSF101904">
    <property type="entry name" value="GyrA/ParC C-terminal domain-like"/>
    <property type="match status" value="1"/>
</dbReference>
<organism evidence="13 14">
    <name type="scientific">Roseburia yibonii</name>
    <dbReference type="NCBI Taxonomy" id="2763063"/>
    <lineage>
        <taxon>Bacteria</taxon>
        <taxon>Bacillati</taxon>
        <taxon>Bacillota</taxon>
        <taxon>Clostridia</taxon>
        <taxon>Lachnospirales</taxon>
        <taxon>Lachnospiraceae</taxon>
        <taxon>Roseburia</taxon>
    </lineage>
</organism>
<evidence type="ECO:0000256" key="7">
    <source>
        <dbReference type="ARBA" id="ARBA00023235"/>
    </source>
</evidence>
<evidence type="ECO:0000313" key="13">
    <source>
        <dbReference type="EMBL" id="MBC5754588.1"/>
    </source>
</evidence>
<dbReference type="Pfam" id="PF03989">
    <property type="entry name" value="DNA_gyraseA_C"/>
    <property type="match status" value="6"/>
</dbReference>
<gene>
    <name evidence="8 13" type="primary">gyrA</name>
    <name evidence="13" type="ORF">H8Z76_11285</name>
</gene>
<dbReference type="InterPro" id="IPR050220">
    <property type="entry name" value="Type_II_DNA_Topoisomerases"/>
</dbReference>
<keyword evidence="6 8" id="KW-0238">DNA-binding</keyword>
<dbReference type="NCBIfam" id="TIGR01063">
    <property type="entry name" value="gyrA"/>
    <property type="match status" value="1"/>
</dbReference>
<keyword evidence="7 8" id="KW-0413">Isomerase</keyword>
<dbReference type="InterPro" id="IPR013757">
    <property type="entry name" value="Topo_IIA_A_a_sf"/>
</dbReference>
<dbReference type="CDD" id="cd00187">
    <property type="entry name" value="TOP4c"/>
    <property type="match status" value="1"/>
</dbReference>
<dbReference type="InterPro" id="IPR002205">
    <property type="entry name" value="Topo_IIA_dom_A"/>
</dbReference>
<feature type="coiled-coil region" evidence="10">
    <location>
        <begin position="442"/>
        <end position="469"/>
    </location>
</feature>
<feature type="active site" description="O-(5'-phospho-DNA)-tyrosine intermediate" evidence="8 9">
    <location>
        <position position="123"/>
    </location>
</feature>
<evidence type="ECO:0000259" key="12">
    <source>
        <dbReference type="PROSITE" id="PS52040"/>
    </source>
</evidence>
<protein>
    <recommendedName>
        <fullName evidence="8">DNA gyrase subunit A</fullName>
        <ecNumber evidence="8">5.6.2.2</ecNumber>
    </recommendedName>
</protein>
<dbReference type="InterPro" id="IPR035516">
    <property type="entry name" value="Gyrase/topoIV_suA_C"/>
</dbReference>
<evidence type="ECO:0000256" key="10">
    <source>
        <dbReference type="SAM" id="Coils"/>
    </source>
</evidence>
<dbReference type="HAMAP" id="MF_01897">
    <property type="entry name" value="GyrA"/>
    <property type="match status" value="1"/>
</dbReference>
<dbReference type="Gene3D" id="3.90.199.10">
    <property type="entry name" value="Topoisomerase II, domain 5"/>
    <property type="match status" value="1"/>
</dbReference>
<comment type="similarity">
    <text evidence="2 8">Belongs to the type II topoisomerase GyrA/ParC subunit family.</text>
</comment>
<dbReference type="Pfam" id="PF00521">
    <property type="entry name" value="DNA_topoisoIV"/>
    <property type="match status" value="1"/>
</dbReference>
<dbReference type="PROSITE" id="PS52040">
    <property type="entry name" value="TOPO_IIA"/>
    <property type="match status" value="1"/>
</dbReference>
<feature type="region of interest" description="Disordered" evidence="11">
    <location>
        <begin position="813"/>
        <end position="834"/>
    </location>
</feature>
<evidence type="ECO:0000256" key="3">
    <source>
        <dbReference type="ARBA" id="ARBA00022741"/>
    </source>
</evidence>
<comment type="function">
    <text evidence="8">A type II topoisomerase that negatively supercoils closed circular double-stranded (ds) DNA in an ATP-dependent manner to modulate DNA topology and maintain chromosomes in an underwound state. Negative supercoiling favors strand separation, and DNA replication, transcription, recombination and repair, all of which involve strand separation. Also able to catalyze the interconversion of other topological isomers of dsDNA rings, including catenanes and knotted rings. Type II topoisomerases break and join 2 DNA strands simultaneously in an ATP-dependent manner.</text>
</comment>
<evidence type="ECO:0000256" key="8">
    <source>
        <dbReference type="HAMAP-Rule" id="MF_01897"/>
    </source>
</evidence>
<keyword evidence="4 8" id="KW-0067">ATP-binding</keyword>
<feature type="short sequence motif" description="GyrA-box" evidence="8">
    <location>
        <begin position="531"/>
        <end position="537"/>
    </location>
</feature>
<reference evidence="13 14" key="1">
    <citation type="submission" date="2020-08" db="EMBL/GenBank/DDBJ databases">
        <title>Genome public.</title>
        <authorList>
            <person name="Liu C."/>
            <person name="Sun Q."/>
        </authorList>
    </citation>
    <scope>NUCLEOTIDE SEQUENCE [LARGE SCALE GENOMIC DNA]</scope>
    <source>
        <strain evidence="13 14">BX0805</strain>
    </source>
</reference>